<evidence type="ECO:0000256" key="7">
    <source>
        <dbReference type="ARBA" id="ARBA00023015"/>
    </source>
</evidence>
<dbReference type="InterPro" id="IPR001374">
    <property type="entry name" value="R3H_dom"/>
</dbReference>
<evidence type="ECO:0000259" key="12">
    <source>
        <dbReference type="PROSITE" id="PS50016"/>
    </source>
</evidence>
<dbReference type="Proteomes" id="UP001549921">
    <property type="component" value="Unassembled WGS sequence"/>
</dbReference>
<keyword evidence="9" id="KW-0539">Nucleus</keyword>
<evidence type="ECO:0000256" key="3">
    <source>
        <dbReference type="ARBA" id="ARBA00022723"/>
    </source>
</evidence>
<dbReference type="PANTHER" id="PTHR12360:SF12">
    <property type="entry name" value="TRANSCRIPTIONAL REPRESSOR NF-X1"/>
    <property type="match status" value="1"/>
</dbReference>
<feature type="compositionally biased region" description="Polar residues" evidence="11">
    <location>
        <begin position="87"/>
        <end position="96"/>
    </location>
</feature>
<dbReference type="GO" id="GO:0005634">
    <property type="term" value="C:nucleus"/>
    <property type="evidence" value="ECO:0007669"/>
    <property type="project" value="UniProtKB-SubCell"/>
</dbReference>
<keyword evidence="8" id="KW-0804">Transcription</keyword>
<accession>A0ABD0TCU4</accession>
<gene>
    <name evidence="15" type="ORF">ABMA28_014766</name>
</gene>
<dbReference type="GO" id="GO:0003676">
    <property type="term" value="F:nucleic acid binding"/>
    <property type="evidence" value="ECO:0007669"/>
    <property type="project" value="UniProtKB-UniRule"/>
</dbReference>
<feature type="domain" description="R3H" evidence="14">
    <location>
        <begin position="989"/>
        <end position="1057"/>
    </location>
</feature>
<proteinExistence type="inferred from homology"/>
<evidence type="ECO:0000313" key="16">
    <source>
        <dbReference type="Proteomes" id="UP001549921"/>
    </source>
</evidence>
<reference evidence="15 16" key="1">
    <citation type="submission" date="2024-06" db="EMBL/GenBank/DDBJ databases">
        <title>A chromosome-level genome assembly of beet webworm, Loxostege sticticalis.</title>
        <authorList>
            <person name="Zhang Y."/>
        </authorList>
    </citation>
    <scope>NUCLEOTIDE SEQUENCE [LARGE SCALE GENOMIC DNA]</scope>
    <source>
        <strain evidence="15">AQ028</strain>
        <tissue evidence="15">Male pupae</tissue>
    </source>
</reference>
<keyword evidence="5 10" id="KW-0863">Zinc-finger</keyword>
<evidence type="ECO:0000256" key="1">
    <source>
        <dbReference type="ARBA" id="ARBA00004123"/>
    </source>
</evidence>
<feature type="compositionally biased region" description="Basic and acidic residues" evidence="11">
    <location>
        <begin position="244"/>
        <end position="253"/>
    </location>
</feature>
<dbReference type="SUPFAM" id="SSF82708">
    <property type="entry name" value="R3H domain"/>
    <property type="match status" value="1"/>
</dbReference>
<feature type="region of interest" description="Disordered" evidence="11">
    <location>
        <begin position="339"/>
        <end position="360"/>
    </location>
</feature>
<keyword evidence="4" id="KW-0677">Repeat</keyword>
<evidence type="ECO:0008006" key="17">
    <source>
        <dbReference type="Google" id="ProtNLM"/>
    </source>
</evidence>
<evidence type="ECO:0000256" key="5">
    <source>
        <dbReference type="ARBA" id="ARBA00022771"/>
    </source>
</evidence>
<feature type="compositionally biased region" description="Polar residues" evidence="11">
    <location>
        <begin position="103"/>
        <end position="126"/>
    </location>
</feature>
<evidence type="ECO:0000256" key="6">
    <source>
        <dbReference type="ARBA" id="ARBA00022833"/>
    </source>
</evidence>
<feature type="compositionally biased region" description="Polar residues" evidence="11">
    <location>
        <begin position="1103"/>
        <end position="1122"/>
    </location>
</feature>
<dbReference type="InterPro" id="IPR036867">
    <property type="entry name" value="R3H_dom_sf"/>
</dbReference>
<feature type="domain" description="RING-type" evidence="13">
    <location>
        <begin position="373"/>
        <end position="420"/>
    </location>
</feature>
<dbReference type="PROSITE" id="PS50016">
    <property type="entry name" value="ZF_PHD_2"/>
    <property type="match status" value="1"/>
</dbReference>
<feature type="compositionally biased region" description="Low complexity" evidence="11">
    <location>
        <begin position="1090"/>
        <end position="1102"/>
    </location>
</feature>
<evidence type="ECO:0000259" key="13">
    <source>
        <dbReference type="PROSITE" id="PS50089"/>
    </source>
</evidence>
<evidence type="ECO:0000313" key="15">
    <source>
        <dbReference type="EMBL" id="KAL0840985.1"/>
    </source>
</evidence>
<dbReference type="InterPro" id="IPR019787">
    <property type="entry name" value="Znf_PHD-finger"/>
</dbReference>
<feature type="compositionally biased region" description="Polar residues" evidence="11">
    <location>
        <begin position="146"/>
        <end position="175"/>
    </location>
</feature>
<keyword evidence="3" id="KW-0479">Metal-binding</keyword>
<dbReference type="EMBL" id="JBEDNZ010000006">
    <property type="protein sequence ID" value="KAL0840985.1"/>
    <property type="molecule type" value="Genomic_DNA"/>
</dbReference>
<feature type="compositionally biased region" description="Basic and acidic residues" evidence="11">
    <location>
        <begin position="202"/>
        <end position="232"/>
    </location>
</feature>
<feature type="region of interest" description="Disordered" evidence="11">
    <location>
        <begin position="59"/>
        <end position="126"/>
    </location>
</feature>
<feature type="region of interest" description="Disordered" evidence="11">
    <location>
        <begin position="1076"/>
        <end position="1144"/>
    </location>
</feature>
<dbReference type="SUPFAM" id="SSF57850">
    <property type="entry name" value="RING/U-box"/>
    <property type="match status" value="1"/>
</dbReference>
<comment type="caution">
    <text evidence="15">The sequence shown here is derived from an EMBL/GenBank/DDBJ whole genome shotgun (WGS) entry which is preliminary data.</text>
</comment>
<dbReference type="Pfam" id="PF01422">
    <property type="entry name" value="zf-NF-X1"/>
    <property type="match status" value="9"/>
</dbReference>
<keyword evidence="6" id="KW-0862">Zinc</keyword>
<dbReference type="SMART" id="SM00438">
    <property type="entry name" value="ZnF_NFX"/>
    <property type="match status" value="9"/>
</dbReference>
<sequence>MSQWNNSYAYNNQYQGANTWNGDLNSQYANQGYYPNPNRQYDSNNQQYVSFNEFLTQMQGNGTQQSSGNNYGNSQYQNYGQYDYQNMPSTSQNAQPDTYYPSGASNGPNGAESYSQSQYETHPQEQASYSNDVILKSNLTATASEFVPKNSSVKPSTSAQNIPEQTNSNSSNNGATEYKKSHRSASDTNWRERPQSSQQNGETERKNNSRYPDNYKDNSNRNRDRDRDRNRYQDSNSHSYESNSRNDKNDRNQSKSNNSKSKNKDPDALTFYNSSINKRGQDHRNGKGEGSGRNRNWAGSQRLRAVERNYSEDEQYANSYLQYKEEKAERLARQDIPSPKFRSKQSATHNTVHTEMTQRERLSEQLDKGTLECLVCCERVKQIDSVWSCSNCYHVLHLRCIRKWAMSSVVEGKWRCPACQNTSEEIPTEYRCMCGAVRSPEYQRGGSGAHTCGKACKRARTCPHPCTLLCHPGPCPPCQATVSKKCGCGAETRSVLCSSKLPQVCGRTCNRTLDCGAHTCQAECHEGACQDCTETVTQVCYCPAAKSRSVPCTRETGNEKHWSCGESCSRILACGHHVCQELCHEPPCSPCRLLPRLVITCPCGKKKLDKDSRKSCTDPIPLCGNICAKPLPCGPAGDRHFCKLDCHEGECPICPDKTLVQCRCGHSSRDVPCAELPQMINNVLCQKKCNKKLSCGRHRCRTVCCAASSHRCAVVCGRTLSCQLHRCEEFCHTGHCAPCPRVSFEELRCTCGAQVLLPPVRCGARPPPCDAPCRRRRPCEHPPHHSCHTGDCPPCVVLTTKRCHGQHEERKTIPCSQEEFSCGLPCGKPLPCGKHTCIKTCHKGECDTGKCTQPCNEKRPSCGHPCAAPCHSATGTPCPSAAPCRRPVRATCACGRRSADRACADNARDYNKMMSALAATKMQEGGSVDLSEVQRPGSMLKTLECDDECRVEARTRQMALALQIRNPDVSAKLAPRYSENLRATAVKEPAFAQQIHDKLTELVHLAKKSKQKTRAHSFPSMNWQKRQFIHELCEHFGCESVAYDAEPNRNVVATADKEKSWLPAMSILEVVAREAGKRRVPGPVLRPPTASANSSQQAASANKTSGWATLTSTNAWAARSQSKPPPTTTKATDKVDYFDYPPDN</sequence>
<feature type="compositionally biased region" description="Basic and acidic residues" evidence="11">
    <location>
        <begin position="279"/>
        <end position="292"/>
    </location>
</feature>
<evidence type="ECO:0000256" key="11">
    <source>
        <dbReference type="SAM" id="MobiDB-lite"/>
    </source>
</evidence>
<comment type="subcellular location">
    <subcellularLocation>
        <location evidence="1">Nucleus</location>
    </subcellularLocation>
</comment>
<dbReference type="Pfam" id="PF01424">
    <property type="entry name" value="R3H"/>
    <property type="match status" value="1"/>
</dbReference>
<keyword evidence="7" id="KW-0805">Transcription regulation</keyword>
<evidence type="ECO:0000256" key="8">
    <source>
        <dbReference type="ARBA" id="ARBA00023163"/>
    </source>
</evidence>
<feature type="region of interest" description="Disordered" evidence="11">
    <location>
        <begin position="146"/>
        <end position="300"/>
    </location>
</feature>
<dbReference type="InterPro" id="IPR034078">
    <property type="entry name" value="NFX1_fam"/>
</dbReference>
<feature type="domain" description="PHD-type" evidence="12">
    <location>
        <begin position="370"/>
        <end position="422"/>
    </location>
</feature>
<evidence type="ECO:0000256" key="9">
    <source>
        <dbReference type="ARBA" id="ARBA00023242"/>
    </source>
</evidence>
<dbReference type="PANTHER" id="PTHR12360">
    <property type="entry name" value="NUCLEAR TRANSCRIPTION FACTOR, X-BOX BINDING 1 NFX1"/>
    <property type="match status" value="1"/>
</dbReference>
<dbReference type="AlphaFoldDB" id="A0ABD0TCU4"/>
<dbReference type="PROSITE" id="PS51061">
    <property type="entry name" value="R3H"/>
    <property type="match status" value="1"/>
</dbReference>
<comment type="similarity">
    <text evidence="2">Belongs to the NFX1 family.</text>
</comment>
<dbReference type="Gene3D" id="3.30.1370.50">
    <property type="entry name" value="R3H-like domain"/>
    <property type="match status" value="1"/>
</dbReference>
<dbReference type="InterPro" id="IPR000967">
    <property type="entry name" value="Znf_NFX1"/>
</dbReference>
<evidence type="ECO:0000256" key="10">
    <source>
        <dbReference type="PROSITE-ProRule" id="PRU00175"/>
    </source>
</evidence>
<evidence type="ECO:0000256" key="4">
    <source>
        <dbReference type="ARBA" id="ARBA00022737"/>
    </source>
</evidence>
<dbReference type="CDD" id="cd02643">
    <property type="entry name" value="R3H_NF-X1"/>
    <property type="match status" value="1"/>
</dbReference>
<protein>
    <recommendedName>
        <fullName evidence="17">Shuttle craft</fullName>
    </recommendedName>
</protein>
<dbReference type="InterPro" id="IPR001841">
    <property type="entry name" value="Znf_RING"/>
</dbReference>
<dbReference type="CDD" id="cd06008">
    <property type="entry name" value="NF-X1-zinc-finger"/>
    <property type="match status" value="7"/>
</dbReference>
<feature type="compositionally biased region" description="Polar residues" evidence="11">
    <location>
        <begin position="344"/>
        <end position="355"/>
    </location>
</feature>
<evidence type="ECO:0000256" key="2">
    <source>
        <dbReference type="ARBA" id="ARBA00007269"/>
    </source>
</evidence>
<dbReference type="InterPro" id="IPR034076">
    <property type="entry name" value="R3H_NF-X1"/>
</dbReference>
<dbReference type="GO" id="GO:0008270">
    <property type="term" value="F:zinc ion binding"/>
    <property type="evidence" value="ECO:0007669"/>
    <property type="project" value="UniProtKB-KW"/>
</dbReference>
<dbReference type="SMART" id="SM00393">
    <property type="entry name" value="R3H"/>
    <property type="match status" value="1"/>
</dbReference>
<name>A0ABD0TCU4_LOXSC</name>
<evidence type="ECO:0000259" key="14">
    <source>
        <dbReference type="PROSITE" id="PS51061"/>
    </source>
</evidence>
<dbReference type="PROSITE" id="PS50089">
    <property type="entry name" value="ZF_RING_2"/>
    <property type="match status" value="1"/>
</dbReference>
<feature type="compositionally biased region" description="Low complexity" evidence="11">
    <location>
        <begin position="59"/>
        <end position="86"/>
    </location>
</feature>
<organism evidence="15 16">
    <name type="scientific">Loxostege sticticalis</name>
    <name type="common">Beet webworm moth</name>
    <dbReference type="NCBI Taxonomy" id="481309"/>
    <lineage>
        <taxon>Eukaryota</taxon>
        <taxon>Metazoa</taxon>
        <taxon>Ecdysozoa</taxon>
        <taxon>Arthropoda</taxon>
        <taxon>Hexapoda</taxon>
        <taxon>Insecta</taxon>
        <taxon>Pterygota</taxon>
        <taxon>Neoptera</taxon>
        <taxon>Endopterygota</taxon>
        <taxon>Lepidoptera</taxon>
        <taxon>Glossata</taxon>
        <taxon>Ditrysia</taxon>
        <taxon>Pyraloidea</taxon>
        <taxon>Crambidae</taxon>
        <taxon>Pyraustinae</taxon>
        <taxon>Loxostege</taxon>
    </lineage>
</organism>